<reference evidence="1" key="1">
    <citation type="submission" date="2021-02" db="EMBL/GenBank/DDBJ databases">
        <authorList>
            <person name="Nowell W R."/>
        </authorList>
    </citation>
    <scope>NUCLEOTIDE SEQUENCE</scope>
</reference>
<feature type="non-terminal residue" evidence="1">
    <location>
        <position position="19"/>
    </location>
</feature>
<comment type="caution">
    <text evidence="1">The sequence shown here is derived from an EMBL/GenBank/DDBJ whole genome shotgun (WGS) entry which is preliminary data.</text>
</comment>
<dbReference type="Proteomes" id="UP000676336">
    <property type="component" value="Unassembled WGS sequence"/>
</dbReference>
<gene>
    <name evidence="1" type="ORF">BYL167_LOCUS64944</name>
    <name evidence="2" type="ORF">SMN809_LOCUS78849</name>
</gene>
<evidence type="ECO:0000313" key="3">
    <source>
        <dbReference type="Proteomes" id="UP000681967"/>
    </source>
</evidence>
<evidence type="ECO:0000313" key="1">
    <source>
        <dbReference type="EMBL" id="CAF5105616.1"/>
    </source>
</evidence>
<dbReference type="EMBL" id="CAJOBH010239927">
    <property type="protein sequence ID" value="CAF5105616.1"/>
    <property type="molecule type" value="Genomic_DNA"/>
</dbReference>
<evidence type="ECO:0000313" key="2">
    <source>
        <dbReference type="EMBL" id="CAF5212787.1"/>
    </source>
</evidence>
<sequence length="19" mass="2142">MAKKFGNHEYVMCSNPGDN</sequence>
<name>A0A8S3F641_9BILA</name>
<organism evidence="1 3">
    <name type="scientific">Rotaria magnacalcarata</name>
    <dbReference type="NCBI Taxonomy" id="392030"/>
    <lineage>
        <taxon>Eukaryota</taxon>
        <taxon>Metazoa</taxon>
        <taxon>Spiralia</taxon>
        <taxon>Gnathifera</taxon>
        <taxon>Rotifera</taxon>
        <taxon>Eurotatoria</taxon>
        <taxon>Bdelloidea</taxon>
        <taxon>Philodinida</taxon>
        <taxon>Philodinidae</taxon>
        <taxon>Rotaria</taxon>
    </lineage>
</organism>
<dbReference type="Proteomes" id="UP000681967">
    <property type="component" value="Unassembled WGS sequence"/>
</dbReference>
<protein>
    <submittedName>
        <fullName evidence="1">Uncharacterized protein</fullName>
    </submittedName>
</protein>
<proteinExistence type="predicted"/>
<accession>A0A8S3F641</accession>
<dbReference type="AlphaFoldDB" id="A0A8S3F641"/>
<dbReference type="EMBL" id="CAJOBI010340929">
    <property type="protein sequence ID" value="CAF5212787.1"/>
    <property type="molecule type" value="Genomic_DNA"/>
</dbReference>